<dbReference type="EMBL" id="CM035425">
    <property type="protein sequence ID" value="KAH7330897.1"/>
    <property type="molecule type" value="Genomic_DNA"/>
</dbReference>
<evidence type="ECO:0000259" key="4">
    <source>
        <dbReference type="PROSITE" id="PS50404"/>
    </source>
</evidence>
<dbReference type="InterPro" id="IPR036282">
    <property type="entry name" value="Glutathione-S-Trfase_C_sf"/>
</dbReference>
<evidence type="ECO:0000313" key="6">
    <source>
        <dbReference type="EMBL" id="KAH7330897.1"/>
    </source>
</evidence>
<accession>A0A8T2SEV1</accession>
<gene>
    <name evidence="6" type="ORF">KP509_20G007200</name>
</gene>
<dbReference type="GO" id="GO:0009407">
    <property type="term" value="P:toxin catabolic process"/>
    <property type="evidence" value="ECO:0007669"/>
    <property type="project" value="UniProtKB-ARBA"/>
</dbReference>
<dbReference type="PROSITE" id="PS50405">
    <property type="entry name" value="GST_CTER"/>
    <property type="match status" value="1"/>
</dbReference>
<protein>
    <recommendedName>
        <fullName evidence="1">glutathione transferase</fullName>
        <ecNumber evidence="1">2.5.1.18</ecNumber>
    </recommendedName>
</protein>
<dbReference type="Gene3D" id="3.40.30.10">
    <property type="entry name" value="Glutaredoxin"/>
    <property type="match status" value="1"/>
</dbReference>
<sequence>MAGEEVKVLSSWFSMFGLRVLIALKHKGVEYAYKEEDLQNKSQLLLQSNPIHQKIPVLIHNGKPVCESLIIVQYIDETWTSSEKPSILPKDPYDRAIARFWADYIDKKFYDAGSKILWSAVTEEREQAKKDFVEVLETLDGAFRSVSKGGMYFGGNDIGFVDVALASFLCHFKCYEAFGEFKIWESSECPCLSKWAENVLEHSSVKEALAIADPEKLVEAFQLYKKNLDAGSKLEP</sequence>
<keyword evidence="7" id="KW-1185">Reference proteome</keyword>
<evidence type="ECO:0000256" key="2">
    <source>
        <dbReference type="ARBA" id="ARBA00022679"/>
    </source>
</evidence>
<evidence type="ECO:0000256" key="1">
    <source>
        <dbReference type="ARBA" id="ARBA00012452"/>
    </source>
</evidence>
<dbReference type="InterPro" id="IPR040079">
    <property type="entry name" value="Glutathione_S-Trfase"/>
</dbReference>
<organism evidence="6 7">
    <name type="scientific">Ceratopteris richardii</name>
    <name type="common">Triangle waterfern</name>
    <dbReference type="NCBI Taxonomy" id="49495"/>
    <lineage>
        <taxon>Eukaryota</taxon>
        <taxon>Viridiplantae</taxon>
        <taxon>Streptophyta</taxon>
        <taxon>Embryophyta</taxon>
        <taxon>Tracheophyta</taxon>
        <taxon>Polypodiopsida</taxon>
        <taxon>Polypodiidae</taxon>
        <taxon>Polypodiales</taxon>
        <taxon>Pteridineae</taxon>
        <taxon>Pteridaceae</taxon>
        <taxon>Parkerioideae</taxon>
        <taxon>Ceratopteris</taxon>
    </lineage>
</organism>
<dbReference type="SUPFAM" id="SSF52833">
    <property type="entry name" value="Thioredoxin-like"/>
    <property type="match status" value="1"/>
</dbReference>
<dbReference type="GO" id="GO:0006749">
    <property type="term" value="P:glutathione metabolic process"/>
    <property type="evidence" value="ECO:0007669"/>
    <property type="project" value="InterPro"/>
</dbReference>
<dbReference type="InterPro" id="IPR045073">
    <property type="entry name" value="Omega/Tau-like"/>
</dbReference>
<dbReference type="AlphaFoldDB" id="A0A8T2SEV1"/>
<dbReference type="CDD" id="cd03185">
    <property type="entry name" value="GST_C_Tau"/>
    <property type="match status" value="1"/>
</dbReference>
<dbReference type="InterPro" id="IPR036249">
    <property type="entry name" value="Thioredoxin-like_sf"/>
</dbReference>
<dbReference type="SFLD" id="SFLDS00019">
    <property type="entry name" value="Glutathione_Transferase_(cytos"/>
    <property type="match status" value="1"/>
</dbReference>
<dbReference type="Proteomes" id="UP000825935">
    <property type="component" value="Chromosome 20"/>
</dbReference>
<feature type="domain" description="GST C-terminal" evidence="5">
    <location>
        <begin position="91"/>
        <end position="218"/>
    </location>
</feature>
<keyword evidence="2" id="KW-0808">Transferase</keyword>
<reference evidence="6" key="1">
    <citation type="submission" date="2021-08" db="EMBL/GenBank/DDBJ databases">
        <title>WGS assembly of Ceratopteris richardii.</title>
        <authorList>
            <person name="Marchant D.B."/>
            <person name="Chen G."/>
            <person name="Jenkins J."/>
            <person name="Shu S."/>
            <person name="Leebens-Mack J."/>
            <person name="Grimwood J."/>
            <person name="Schmutz J."/>
            <person name="Soltis P."/>
            <person name="Soltis D."/>
            <person name="Chen Z.-H."/>
        </authorList>
    </citation>
    <scope>NUCLEOTIDE SEQUENCE</scope>
    <source>
        <strain evidence="6">Whitten #5841</strain>
        <tissue evidence="6">Leaf</tissue>
    </source>
</reference>
<dbReference type="PANTHER" id="PTHR11260">
    <property type="entry name" value="GLUTATHIONE S-TRANSFERASE, GST, SUPERFAMILY, GST DOMAIN CONTAINING"/>
    <property type="match status" value="1"/>
</dbReference>
<evidence type="ECO:0000256" key="3">
    <source>
        <dbReference type="ARBA" id="ARBA00047960"/>
    </source>
</evidence>
<feature type="domain" description="GST N-terminal" evidence="4">
    <location>
        <begin position="4"/>
        <end position="83"/>
    </location>
</feature>
<dbReference type="Gene3D" id="1.20.1050.10">
    <property type="match status" value="1"/>
</dbReference>
<dbReference type="SFLD" id="SFLDG01152">
    <property type="entry name" value="Main.3:_Omega-_and_Tau-like"/>
    <property type="match status" value="1"/>
</dbReference>
<evidence type="ECO:0000259" key="5">
    <source>
        <dbReference type="PROSITE" id="PS50405"/>
    </source>
</evidence>
<dbReference type="OrthoDB" id="202840at2759"/>
<dbReference type="OMA" id="YRKHATR"/>
<dbReference type="InterPro" id="IPR010987">
    <property type="entry name" value="Glutathione-S-Trfase_C-like"/>
</dbReference>
<name>A0A8T2SEV1_CERRI</name>
<dbReference type="InterPro" id="IPR045074">
    <property type="entry name" value="GST_C_Tau"/>
</dbReference>
<dbReference type="Pfam" id="PF22041">
    <property type="entry name" value="GST_C_7"/>
    <property type="match status" value="1"/>
</dbReference>
<comment type="caution">
    <text evidence="6">The sequence shown here is derived from an EMBL/GenBank/DDBJ whole genome shotgun (WGS) entry which is preliminary data.</text>
</comment>
<dbReference type="FunFam" id="3.40.30.10:FF:000014">
    <property type="entry name" value="Tau class glutathione S-transferase"/>
    <property type="match status" value="1"/>
</dbReference>
<dbReference type="CDD" id="cd03058">
    <property type="entry name" value="GST_N_Tau"/>
    <property type="match status" value="1"/>
</dbReference>
<dbReference type="GO" id="GO:0004364">
    <property type="term" value="F:glutathione transferase activity"/>
    <property type="evidence" value="ECO:0007669"/>
    <property type="project" value="UniProtKB-EC"/>
</dbReference>
<dbReference type="GO" id="GO:0005737">
    <property type="term" value="C:cytoplasm"/>
    <property type="evidence" value="ECO:0007669"/>
    <property type="project" value="TreeGrafter"/>
</dbReference>
<dbReference type="InterPro" id="IPR054416">
    <property type="entry name" value="GST_UstS-like_C"/>
</dbReference>
<evidence type="ECO:0000313" key="7">
    <source>
        <dbReference type="Proteomes" id="UP000825935"/>
    </source>
</evidence>
<dbReference type="SUPFAM" id="SSF47616">
    <property type="entry name" value="GST C-terminal domain-like"/>
    <property type="match status" value="1"/>
</dbReference>
<dbReference type="PANTHER" id="PTHR11260:SF773">
    <property type="entry name" value="GLUTATHIONE S-TRANSFERASE U26"/>
    <property type="match status" value="1"/>
</dbReference>
<dbReference type="Pfam" id="PF02798">
    <property type="entry name" value="GST_N"/>
    <property type="match status" value="1"/>
</dbReference>
<dbReference type="InterPro" id="IPR004045">
    <property type="entry name" value="Glutathione_S-Trfase_N"/>
</dbReference>
<dbReference type="FunFam" id="1.20.1050.10:FF:000016">
    <property type="entry name" value="Glutathione S-transferase U9"/>
    <property type="match status" value="1"/>
</dbReference>
<dbReference type="PROSITE" id="PS50404">
    <property type="entry name" value="GST_NTER"/>
    <property type="match status" value="1"/>
</dbReference>
<dbReference type="SFLD" id="SFLDG00358">
    <property type="entry name" value="Main_(cytGST)"/>
    <property type="match status" value="1"/>
</dbReference>
<comment type="catalytic activity">
    <reaction evidence="3">
        <text>RX + glutathione = an S-substituted glutathione + a halide anion + H(+)</text>
        <dbReference type="Rhea" id="RHEA:16437"/>
        <dbReference type="ChEBI" id="CHEBI:15378"/>
        <dbReference type="ChEBI" id="CHEBI:16042"/>
        <dbReference type="ChEBI" id="CHEBI:17792"/>
        <dbReference type="ChEBI" id="CHEBI:57925"/>
        <dbReference type="ChEBI" id="CHEBI:90779"/>
        <dbReference type="EC" id="2.5.1.18"/>
    </reaction>
</comment>
<proteinExistence type="predicted"/>
<dbReference type="EC" id="2.5.1.18" evidence="1"/>